<gene>
    <name evidence="2" type="ORF">PLEPLA_LOCUS4590</name>
</gene>
<dbReference type="EMBL" id="CADEAL010000225">
    <property type="protein sequence ID" value="CAB1416799.1"/>
    <property type="molecule type" value="Genomic_DNA"/>
</dbReference>
<dbReference type="Proteomes" id="UP001153269">
    <property type="component" value="Unassembled WGS sequence"/>
</dbReference>
<evidence type="ECO:0000313" key="3">
    <source>
        <dbReference type="Proteomes" id="UP001153269"/>
    </source>
</evidence>
<reference evidence="2" key="1">
    <citation type="submission" date="2020-03" db="EMBL/GenBank/DDBJ databases">
        <authorList>
            <person name="Weist P."/>
        </authorList>
    </citation>
    <scope>NUCLEOTIDE SEQUENCE</scope>
</reference>
<name>A0A9N7TQS6_PLEPL</name>
<evidence type="ECO:0000256" key="1">
    <source>
        <dbReference type="SAM" id="MobiDB-lite"/>
    </source>
</evidence>
<feature type="region of interest" description="Disordered" evidence="1">
    <location>
        <begin position="1"/>
        <end position="45"/>
    </location>
</feature>
<organism evidence="2 3">
    <name type="scientific">Pleuronectes platessa</name>
    <name type="common">European plaice</name>
    <dbReference type="NCBI Taxonomy" id="8262"/>
    <lineage>
        <taxon>Eukaryota</taxon>
        <taxon>Metazoa</taxon>
        <taxon>Chordata</taxon>
        <taxon>Craniata</taxon>
        <taxon>Vertebrata</taxon>
        <taxon>Euteleostomi</taxon>
        <taxon>Actinopterygii</taxon>
        <taxon>Neopterygii</taxon>
        <taxon>Teleostei</taxon>
        <taxon>Neoteleostei</taxon>
        <taxon>Acanthomorphata</taxon>
        <taxon>Carangaria</taxon>
        <taxon>Pleuronectiformes</taxon>
        <taxon>Pleuronectoidei</taxon>
        <taxon>Pleuronectidae</taxon>
        <taxon>Pleuronectes</taxon>
    </lineage>
</organism>
<feature type="compositionally biased region" description="Basic and acidic residues" evidence="1">
    <location>
        <begin position="81"/>
        <end position="101"/>
    </location>
</feature>
<dbReference type="AlphaFoldDB" id="A0A9N7TQS6"/>
<comment type="caution">
    <text evidence="2">The sequence shown here is derived from an EMBL/GenBank/DDBJ whole genome shotgun (WGS) entry which is preliminary data.</text>
</comment>
<accession>A0A9N7TQS6</accession>
<feature type="region of interest" description="Disordered" evidence="1">
    <location>
        <begin position="77"/>
        <end position="112"/>
    </location>
</feature>
<proteinExistence type="predicted"/>
<protein>
    <submittedName>
        <fullName evidence="2">Uncharacterized protein</fullName>
    </submittedName>
</protein>
<keyword evidence="3" id="KW-1185">Reference proteome</keyword>
<evidence type="ECO:0000313" key="2">
    <source>
        <dbReference type="EMBL" id="CAB1416799.1"/>
    </source>
</evidence>
<sequence length="112" mass="12746">MAPSDDLLSEYLKQQQPDEEEEPSWKEEPLQRPTGPQAQAAHGMTVNRNICGLEVPRSKFQEGKKAVQNELKSLIPSGSNIKREEHKELNKDHGLKEELEKMGVSAPNWERD</sequence>